<sequence>MYLLRRTPYAAGRWARQLPGFAEEIGADGRGHVYVLGAPASRPTSESDGYAPLQGLKIWRYDSLGCLQAHWPVRGRALTMAVGPRGHVLVLHDLDSTNQSDHASTSAVQLSLFDPAGRLKWSRPGPVLPINWYLGRHMWRDAVPIAGLDRRGRAWLRGWLTEPVKVARRDSAETIPWHTTTNAFFRYAANGRLTRTLLLTTRPSQQDQPGAGLAVAPGGTAYVAAQGDSSSWSGAHRARRQLRLHGSYLLRISSGGRLRLARVLPHPARAIALDKAGAPCVLGSARRPAGGAGAGTEDELARGHDDVWVGRFSRGGWFRGGLYGGGSNDENGLSFAIGGGATVYTAGTVHTRNQDLPPGSTRFGSVMLSNEHDYGQPVLVVYDSVGALQDARRLNSRESPGPAELREKYAGYAGQTDFYSLAASTIPEGMRIVRDVVTDAQGNVYALARLRGHAAGVHPGDTLRDVTPEEEDWAVVKYGTDKRLRWALQIPVDSSFVWLHQLVADARGNLFVLGTFRGSLSLNRQVVAAESKAYRTVLFRLDTLGGLQWSWVGEARQEQWGLDHIVPDGRGGVYGLGVSAETPAFGPFRLPAPPAPRPGFLPDVAHAVAFNAGGRPVWVRTLRGANPASTFEKLRLGADPRTGDLTLAVLIRKLPAASGQHARQAGGAWLFDTGNPSQPVYRHALDSLKALLWVRYNPGGGLQWIRQSELYPDLDFQFAVGPSGTMYLGGVSRQQLPGEPDSTWRQVLAKGPDWMLAGFDSGARLRWGHRGSPGQQLEALAAGPDGAVVGGRYYACDGATVPCQLWVRAYRSQGALQWEQHSAGTNPKSLLGLSLSPRSQVHLTTEFRIAAPPALAGTTHFGSVELTGLEPANDLFNGGGISYFWLQLHFAKEATNRP</sequence>
<dbReference type="InterPro" id="IPR052918">
    <property type="entry name" value="Motility_Chemotaxis_Reg"/>
</dbReference>
<name>A0ABX2Q7D3_9BACT</name>
<dbReference type="EMBL" id="JABKAV010000069">
    <property type="protein sequence ID" value="NVO86336.1"/>
    <property type="molecule type" value="Genomic_DNA"/>
</dbReference>
<organism evidence="1 2">
    <name type="scientific">Hymenobacter terrestris</name>
    <dbReference type="NCBI Taxonomy" id="2748310"/>
    <lineage>
        <taxon>Bacteria</taxon>
        <taxon>Pseudomonadati</taxon>
        <taxon>Bacteroidota</taxon>
        <taxon>Cytophagia</taxon>
        <taxon>Cytophagales</taxon>
        <taxon>Hymenobacteraceae</taxon>
        <taxon>Hymenobacter</taxon>
    </lineage>
</organism>
<dbReference type="RefSeq" id="WP_176901070.1">
    <property type="nucleotide sequence ID" value="NZ_JABKAV010000069.1"/>
</dbReference>
<evidence type="ECO:0000313" key="1">
    <source>
        <dbReference type="EMBL" id="NVO86336.1"/>
    </source>
</evidence>
<protein>
    <submittedName>
        <fullName evidence="1">Uncharacterized protein</fullName>
    </submittedName>
</protein>
<gene>
    <name evidence="1" type="ORF">HW556_15730</name>
</gene>
<proteinExistence type="predicted"/>
<comment type="caution">
    <text evidence="1">The sequence shown here is derived from an EMBL/GenBank/DDBJ whole genome shotgun (WGS) entry which is preliminary data.</text>
</comment>
<accession>A0ABX2Q7D3</accession>
<dbReference type="PANTHER" id="PTHR35580:SF1">
    <property type="entry name" value="PHYTASE-LIKE DOMAIN-CONTAINING PROTEIN"/>
    <property type="match status" value="1"/>
</dbReference>
<dbReference type="PANTHER" id="PTHR35580">
    <property type="entry name" value="CELL SURFACE GLYCOPROTEIN (S-LAYER PROTEIN)-LIKE PROTEIN"/>
    <property type="match status" value="1"/>
</dbReference>
<evidence type="ECO:0000313" key="2">
    <source>
        <dbReference type="Proteomes" id="UP000626554"/>
    </source>
</evidence>
<keyword evidence="2" id="KW-1185">Reference proteome</keyword>
<dbReference type="Proteomes" id="UP000626554">
    <property type="component" value="Unassembled WGS sequence"/>
</dbReference>
<reference evidence="1 2" key="1">
    <citation type="submission" date="2020-05" db="EMBL/GenBank/DDBJ databases">
        <title>Hymenobacter terrestris sp. nov. and Hymenobacter lapidiphilus sp. nov., isolated from regoliths in Antarctica.</title>
        <authorList>
            <person name="Sedlacek I."/>
            <person name="Pantucek R."/>
            <person name="Zeman M."/>
            <person name="Holochova P."/>
            <person name="Kralova S."/>
            <person name="Stankova E."/>
            <person name="Sedo O."/>
            <person name="Micenkova L."/>
            <person name="Svec P."/>
            <person name="Gupta V."/>
            <person name="Sood U."/>
            <person name="Korpole U.S."/>
            <person name="Lal R."/>
        </authorList>
    </citation>
    <scope>NUCLEOTIDE SEQUENCE [LARGE SCALE GENOMIC DNA]</scope>
    <source>
        <strain evidence="1 2">P5252</strain>
    </source>
</reference>